<protein>
    <submittedName>
        <fullName evidence="2">Uncharacterized protein</fullName>
    </submittedName>
</protein>
<proteinExistence type="predicted"/>
<reference evidence="2" key="2">
    <citation type="submission" date="2025-09" db="UniProtKB">
        <authorList>
            <consortium name="Ensembl"/>
        </authorList>
    </citation>
    <scope>IDENTIFICATION</scope>
</reference>
<dbReference type="Proteomes" id="UP000261620">
    <property type="component" value="Unplaced"/>
</dbReference>
<evidence type="ECO:0000313" key="3">
    <source>
        <dbReference type="Proteomes" id="UP000261620"/>
    </source>
</evidence>
<name>A0A3Q3W0R0_MOLML</name>
<keyword evidence="3" id="KW-1185">Reference proteome</keyword>
<feature type="region of interest" description="Disordered" evidence="1">
    <location>
        <begin position="12"/>
        <end position="42"/>
    </location>
</feature>
<reference evidence="2" key="1">
    <citation type="submission" date="2025-08" db="UniProtKB">
        <authorList>
            <consortium name="Ensembl"/>
        </authorList>
    </citation>
    <scope>IDENTIFICATION</scope>
</reference>
<feature type="region of interest" description="Disordered" evidence="1">
    <location>
        <begin position="103"/>
        <end position="135"/>
    </location>
</feature>
<evidence type="ECO:0000313" key="2">
    <source>
        <dbReference type="Ensembl" id="ENSMMOP00000009521.1"/>
    </source>
</evidence>
<dbReference type="Ensembl" id="ENSMMOT00000009689.1">
    <property type="protein sequence ID" value="ENSMMOP00000009521.1"/>
    <property type="gene ID" value="ENSMMOG00000007375.1"/>
</dbReference>
<accession>A0A3Q3W0R0</accession>
<evidence type="ECO:0000256" key="1">
    <source>
        <dbReference type="SAM" id="MobiDB-lite"/>
    </source>
</evidence>
<dbReference type="OMA" id="GQHEVGQ"/>
<dbReference type="AlphaFoldDB" id="A0A3Q3W0R0"/>
<sequence length="208" mass="23096">VVQRWSSVLHRFDPSREEEEGEDPCTDKNTVNEIPPDDVPHEEEKCISSRGAETFSVDCIPVQELDTFLQTPEAALHAVIFLNLLTFQLVIQVLQNDPDHLDQRQDERAKRQGARVVSGQQEEAQANREDGEGGNVLGLFEGPVGGHEVGAPEEEEHVVELKQDEVIVVEGLPAVEGKQALGIGALSRNVRDVECLQREKRGVITDFM</sequence>
<organism evidence="2 3">
    <name type="scientific">Mola mola</name>
    <name type="common">Ocean sunfish</name>
    <name type="synonym">Tetraodon mola</name>
    <dbReference type="NCBI Taxonomy" id="94237"/>
    <lineage>
        <taxon>Eukaryota</taxon>
        <taxon>Metazoa</taxon>
        <taxon>Chordata</taxon>
        <taxon>Craniata</taxon>
        <taxon>Vertebrata</taxon>
        <taxon>Euteleostomi</taxon>
        <taxon>Actinopterygii</taxon>
        <taxon>Neopterygii</taxon>
        <taxon>Teleostei</taxon>
        <taxon>Neoteleostei</taxon>
        <taxon>Acanthomorphata</taxon>
        <taxon>Eupercaria</taxon>
        <taxon>Tetraodontiformes</taxon>
        <taxon>Molidae</taxon>
        <taxon>Mola</taxon>
    </lineage>
</organism>